<feature type="transmembrane region" description="Helical" evidence="1">
    <location>
        <begin position="46"/>
        <end position="68"/>
    </location>
</feature>
<comment type="caution">
    <text evidence="2">The sequence shown here is derived from an EMBL/GenBank/DDBJ whole genome shotgun (WGS) entry which is preliminary data.</text>
</comment>
<feature type="transmembrane region" description="Helical" evidence="1">
    <location>
        <begin position="378"/>
        <end position="404"/>
    </location>
</feature>
<feature type="transmembrane region" description="Helical" evidence="1">
    <location>
        <begin position="269"/>
        <end position="288"/>
    </location>
</feature>
<protein>
    <submittedName>
        <fullName evidence="2">ABC transporter permease</fullName>
    </submittedName>
</protein>
<feature type="transmembrane region" description="Helical" evidence="1">
    <location>
        <begin position="149"/>
        <end position="168"/>
    </location>
</feature>
<dbReference type="InterPro" id="IPR056926">
    <property type="entry name" value="FLQE3_permease"/>
</dbReference>
<dbReference type="AlphaFoldDB" id="A0ABD5ZDQ0"/>
<proteinExistence type="predicted"/>
<keyword evidence="1" id="KW-0812">Transmembrane</keyword>
<evidence type="ECO:0000256" key="1">
    <source>
        <dbReference type="SAM" id="Phobius"/>
    </source>
</evidence>
<feature type="transmembrane region" description="Helical" evidence="1">
    <location>
        <begin position="88"/>
        <end position="111"/>
    </location>
</feature>
<feature type="transmembrane region" description="Helical" evidence="1">
    <location>
        <begin position="200"/>
        <end position="218"/>
    </location>
</feature>
<keyword evidence="1" id="KW-1133">Transmembrane helix</keyword>
<keyword evidence="1" id="KW-0472">Membrane</keyword>
<keyword evidence="3" id="KW-1185">Reference proteome</keyword>
<evidence type="ECO:0000313" key="3">
    <source>
        <dbReference type="Proteomes" id="UP001596481"/>
    </source>
</evidence>
<name>A0ABD5ZDQ0_9EURY</name>
<accession>A0ABD5ZDQ0</accession>
<gene>
    <name evidence="2" type="ORF">ACFQJC_07355</name>
</gene>
<dbReference type="RefSeq" id="WP_390222667.1">
    <property type="nucleotide sequence ID" value="NZ_JBHTAA010000002.1"/>
</dbReference>
<reference evidence="2 3" key="1">
    <citation type="journal article" date="2019" name="Int. J. Syst. Evol. Microbiol.">
        <title>The Global Catalogue of Microorganisms (GCM) 10K type strain sequencing project: providing services to taxonomists for standard genome sequencing and annotation.</title>
        <authorList>
            <consortium name="The Broad Institute Genomics Platform"/>
            <consortium name="The Broad Institute Genome Sequencing Center for Infectious Disease"/>
            <person name="Wu L."/>
            <person name="Ma J."/>
        </authorList>
    </citation>
    <scope>NUCLEOTIDE SEQUENCE [LARGE SCALE GENOMIC DNA]</scope>
    <source>
        <strain evidence="2 3">DSM 29988</strain>
    </source>
</reference>
<feature type="transmembrane region" description="Helical" evidence="1">
    <location>
        <begin position="118"/>
        <end position="143"/>
    </location>
</feature>
<feature type="transmembrane region" description="Helical" evidence="1">
    <location>
        <begin position="15"/>
        <end position="34"/>
    </location>
</feature>
<dbReference type="Proteomes" id="UP001596481">
    <property type="component" value="Unassembled WGS sequence"/>
</dbReference>
<dbReference type="EMBL" id="JBHTAA010000002">
    <property type="protein sequence ID" value="MFC7203328.1"/>
    <property type="molecule type" value="Genomic_DNA"/>
</dbReference>
<feature type="transmembrane region" description="Helical" evidence="1">
    <location>
        <begin position="416"/>
        <end position="439"/>
    </location>
</feature>
<feature type="transmembrane region" description="Helical" evidence="1">
    <location>
        <begin position="459"/>
        <end position="483"/>
    </location>
</feature>
<feature type="transmembrane region" description="Helical" evidence="1">
    <location>
        <begin position="349"/>
        <end position="372"/>
    </location>
</feature>
<dbReference type="Pfam" id="PF24686">
    <property type="entry name" value="FLQE3_permease"/>
    <property type="match status" value="1"/>
</dbReference>
<evidence type="ECO:0000313" key="2">
    <source>
        <dbReference type="EMBL" id="MFC7203328.1"/>
    </source>
</evidence>
<sequence>MSVRSMTEWDARLQYRYGFYAIYAVVTALFIVGLKQLPASAQTSGLVLILFSDPGFLGFYFVGALVLFEKNEGVLDALVSSPLSVRDYLVSKAASLSFIALLGATTVALFVYGPGFDWVWFVLGIGLTAVVFTLLGFVAVARFDTLNTYFMTAILYLTPLSLPLLDFFGIVEHPLVYLFPTQASLVLITAAFEAVPTWELAYGVGYLVVWMGLSYLLARRAFVRHIVRGTGDGGQPSRRHRPGLFAGRSLGPTATLIVTDLRNWSRDPLLLYIGFFPILLGLLVRFGLSPLDAALTFVDLSAYAGILLAAILLLPGATFGFAAGIFMLEDREQGILQALRTTPLTGDGYLRYRGLVFLTLTFLMTLVVVPLVNLGTLSLGTLVALAAVGSFHTAVTGLLMASLASNTVEGVGVSKGLGFLIIGPMVALALVAEPLQFLAGVFPPFWVMKATVLALAGEGGVLTMLAVGVLYNALVIAGLLRLFNRRAD</sequence>
<feature type="transmembrane region" description="Helical" evidence="1">
    <location>
        <begin position="300"/>
        <end position="328"/>
    </location>
</feature>
<organism evidence="2 3">
    <name type="scientific">Haloferax namakaokahaiae</name>
    <dbReference type="NCBI Taxonomy" id="1748331"/>
    <lineage>
        <taxon>Archaea</taxon>
        <taxon>Methanobacteriati</taxon>
        <taxon>Methanobacteriota</taxon>
        <taxon>Stenosarchaea group</taxon>
        <taxon>Halobacteria</taxon>
        <taxon>Halobacteriales</taxon>
        <taxon>Haloferacaceae</taxon>
        <taxon>Haloferax</taxon>
    </lineage>
</organism>